<reference evidence="2" key="1">
    <citation type="journal article" date="2013" name="J. Plant Res.">
        <title>Effect of fungi and light on seed germination of three Opuntia species from semiarid lands of central Mexico.</title>
        <authorList>
            <person name="Delgado-Sanchez P."/>
            <person name="Jimenez-Bremont J.F."/>
            <person name="Guerrero-Gonzalez Mde L."/>
            <person name="Flores J."/>
        </authorList>
    </citation>
    <scope>NUCLEOTIDE SEQUENCE</scope>
    <source>
        <tissue evidence="2">Cladode</tissue>
    </source>
</reference>
<accession>A0A7C9EIS7</accession>
<organism evidence="2">
    <name type="scientific">Opuntia streptacantha</name>
    <name type="common">Prickly pear cactus</name>
    <name type="synonym">Opuntia cardona</name>
    <dbReference type="NCBI Taxonomy" id="393608"/>
    <lineage>
        <taxon>Eukaryota</taxon>
        <taxon>Viridiplantae</taxon>
        <taxon>Streptophyta</taxon>
        <taxon>Embryophyta</taxon>
        <taxon>Tracheophyta</taxon>
        <taxon>Spermatophyta</taxon>
        <taxon>Magnoliopsida</taxon>
        <taxon>eudicotyledons</taxon>
        <taxon>Gunneridae</taxon>
        <taxon>Pentapetalae</taxon>
        <taxon>Caryophyllales</taxon>
        <taxon>Cactineae</taxon>
        <taxon>Cactaceae</taxon>
        <taxon>Opuntioideae</taxon>
        <taxon>Opuntia</taxon>
    </lineage>
</organism>
<sequence>MRGKLTSLLHPSFFSIIMARDSNIIFIPIFIFHLIKIIFHLRLLTIPNAINVQLPNPVPDRLHHLYGGRGIEVPATRDAYINKCLLKQADHCSEPSHGDLPTPLNLKLG</sequence>
<feature type="transmembrane region" description="Helical" evidence="1">
    <location>
        <begin position="12"/>
        <end position="35"/>
    </location>
</feature>
<keyword evidence="1" id="KW-0812">Transmembrane</keyword>
<protein>
    <submittedName>
        <fullName evidence="2">Uncharacterized protein</fullName>
    </submittedName>
</protein>
<keyword evidence="1" id="KW-0472">Membrane</keyword>
<reference evidence="2" key="2">
    <citation type="submission" date="2020-07" db="EMBL/GenBank/DDBJ databases">
        <authorList>
            <person name="Vera ALvarez R."/>
            <person name="Arias-Moreno D.M."/>
            <person name="Jimenez-Jacinto V."/>
            <person name="Jimenez-Bremont J.F."/>
            <person name="Swaminathan K."/>
            <person name="Moose S.P."/>
            <person name="Guerrero-Gonzalez M.L."/>
            <person name="Marino-Ramirez L."/>
            <person name="Landsman D."/>
            <person name="Rodriguez-Kessler M."/>
            <person name="Delgado-Sanchez P."/>
        </authorList>
    </citation>
    <scope>NUCLEOTIDE SEQUENCE</scope>
    <source>
        <tissue evidence="2">Cladode</tissue>
    </source>
</reference>
<evidence type="ECO:0000256" key="1">
    <source>
        <dbReference type="SAM" id="Phobius"/>
    </source>
</evidence>
<proteinExistence type="predicted"/>
<dbReference type="EMBL" id="GISG01233983">
    <property type="protein sequence ID" value="MBA4667006.1"/>
    <property type="molecule type" value="Transcribed_RNA"/>
</dbReference>
<keyword evidence="1" id="KW-1133">Transmembrane helix</keyword>
<name>A0A7C9EIS7_OPUST</name>
<evidence type="ECO:0000313" key="2">
    <source>
        <dbReference type="EMBL" id="MBA4667006.1"/>
    </source>
</evidence>
<dbReference type="AlphaFoldDB" id="A0A7C9EIS7"/>